<gene>
    <name evidence="1" type="ORF">NKI81_27840</name>
</gene>
<keyword evidence="2" id="KW-1185">Reference proteome</keyword>
<keyword evidence="1" id="KW-0032">Aminotransferase</keyword>
<dbReference type="EMBL" id="JAMYRI010000023">
    <property type="protein sequence ID" value="MER9287691.1"/>
    <property type="molecule type" value="Genomic_DNA"/>
</dbReference>
<accession>A0ACC6T718</accession>
<proteinExistence type="predicted"/>
<keyword evidence="1" id="KW-0808">Transferase</keyword>
<reference evidence="1 2" key="1">
    <citation type="journal article" date="2024" name="Proc. Natl. Acad. Sci. U.S.A.">
        <title>The evolutionary genomics of adaptation to stress in wild rhizobium bacteria.</title>
        <authorList>
            <person name="Kehlet-Delgado H."/>
            <person name="Montoya A.P."/>
            <person name="Jensen K.T."/>
            <person name="Wendlandt C.E."/>
            <person name="Dexheimer C."/>
            <person name="Roberts M."/>
            <person name="Torres Martinez L."/>
            <person name="Friesen M.L."/>
            <person name="Griffitts J.S."/>
            <person name="Porter S.S."/>
        </authorList>
    </citation>
    <scope>NUCLEOTIDE SEQUENCE [LARGE SCALE GENOMIC DNA]</scope>
    <source>
        <strain evidence="1 2">M0468</strain>
    </source>
</reference>
<sequence>MSKRINFARGVPAEEAFPRAQLELCVQALASSREVVAYQYGPAVGPLPLREWLADYHGVDIANVMAADGSVALFDILCRIWLKPGETVLIEEPCYDRVVNLLRRYGANVIAIPMEADGPALEPLNAAARREPVFMYTVPDFQNPTGTTWSAAKRQHLVDLARSHDFRIVEDSPYRLLRYNGTQEPSIINIGRDVTVQLSSFSKVIAPGLRAAYLIAPPDTISAAAEVAESTYVTPGNFALSVTGEWLRRGFLGDQVAALRRLYAPRLEAMLSALDEFMAGHRYVRPEGGVFVGVTLAHPIDAQRLRKEASNAGLDVADGDGFFISKPSATFLRLPFSSMDEVTVRRGVEILSAIIGNELAKH</sequence>
<organism evidence="1 2">
    <name type="scientific">Mesorhizobium australicum</name>
    <dbReference type="NCBI Taxonomy" id="536018"/>
    <lineage>
        <taxon>Bacteria</taxon>
        <taxon>Pseudomonadati</taxon>
        <taxon>Pseudomonadota</taxon>
        <taxon>Alphaproteobacteria</taxon>
        <taxon>Hyphomicrobiales</taxon>
        <taxon>Phyllobacteriaceae</taxon>
        <taxon>Mesorhizobium</taxon>
    </lineage>
</organism>
<evidence type="ECO:0000313" key="2">
    <source>
        <dbReference type="Proteomes" id="UP001480082"/>
    </source>
</evidence>
<evidence type="ECO:0000313" key="1">
    <source>
        <dbReference type="EMBL" id="MER9287691.1"/>
    </source>
</evidence>
<dbReference type="Proteomes" id="UP001480082">
    <property type="component" value="Unassembled WGS sequence"/>
</dbReference>
<comment type="caution">
    <text evidence="1">The sequence shown here is derived from an EMBL/GenBank/DDBJ whole genome shotgun (WGS) entry which is preliminary data.</text>
</comment>
<protein>
    <submittedName>
        <fullName evidence="1">PLP-dependent aminotransferase family protein</fullName>
    </submittedName>
</protein>
<name>A0ACC6T718_9HYPH</name>